<feature type="domain" description="Sodium/calcium exchanger membrane region" evidence="6">
    <location>
        <begin position="48"/>
        <end position="200"/>
    </location>
</feature>
<accession>A0AAE3VL54</accession>
<dbReference type="AlphaFoldDB" id="A0AAE3VL54"/>
<keyword evidence="8" id="KW-1185">Reference proteome</keyword>
<dbReference type="InterPro" id="IPR052946">
    <property type="entry name" value="Alkaline_pH_Ca-Antiporter"/>
</dbReference>
<dbReference type="Pfam" id="PF01699">
    <property type="entry name" value="Na_Ca_ex"/>
    <property type="match status" value="2"/>
</dbReference>
<evidence type="ECO:0000256" key="2">
    <source>
        <dbReference type="ARBA" id="ARBA00022692"/>
    </source>
</evidence>
<dbReference type="InterPro" id="IPR044880">
    <property type="entry name" value="NCX_ion-bd_dom_sf"/>
</dbReference>
<feature type="transmembrane region" description="Helical" evidence="5">
    <location>
        <begin position="237"/>
        <end position="258"/>
    </location>
</feature>
<feature type="transmembrane region" description="Helical" evidence="5">
    <location>
        <begin position="270"/>
        <end position="289"/>
    </location>
</feature>
<feature type="transmembrane region" description="Helical" evidence="5">
    <location>
        <begin position="114"/>
        <end position="135"/>
    </location>
</feature>
<feature type="transmembrane region" description="Helical" evidence="5">
    <location>
        <begin position="360"/>
        <end position="378"/>
    </location>
</feature>
<protein>
    <submittedName>
        <fullName evidence="7">Ca2+:H+ antiporter</fullName>
    </submittedName>
</protein>
<keyword evidence="2 5" id="KW-0812">Transmembrane</keyword>
<dbReference type="RefSeq" id="WP_306883816.1">
    <property type="nucleotide sequence ID" value="NZ_JAUSUL010000001.1"/>
</dbReference>
<evidence type="ECO:0000313" key="7">
    <source>
        <dbReference type="EMBL" id="MDQ0314030.1"/>
    </source>
</evidence>
<evidence type="ECO:0000256" key="5">
    <source>
        <dbReference type="SAM" id="Phobius"/>
    </source>
</evidence>
<dbReference type="Gene3D" id="1.20.1420.30">
    <property type="entry name" value="NCX, central ion-binding region"/>
    <property type="match status" value="1"/>
</dbReference>
<keyword evidence="4 5" id="KW-0472">Membrane</keyword>
<keyword evidence="3 5" id="KW-1133">Transmembrane helix</keyword>
<feature type="transmembrane region" description="Helical" evidence="5">
    <location>
        <begin position="179"/>
        <end position="198"/>
    </location>
</feature>
<evidence type="ECO:0000256" key="4">
    <source>
        <dbReference type="ARBA" id="ARBA00023136"/>
    </source>
</evidence>
<dbReference type="PANTHER" id="PTHR37958:SF1">
    <property type="entry name" value="SODIUM-POTASSIUM_PROTON ANTIPORTER CHAA"/>
    <property type="match status" value="1"/>
</dbReference>
<comment type="caution">
    <text evidence="7">The sequence shown here is derived from an EMBL/GenBank/DDBJ whole genome shotgun (WGS) entry which is preliminary data.</text>
</comment>
<dbReference type="EMBL" id="JAUSUL010000001">
    <property type="protein sequence ID" value="MDQ0314030.1"/>
    <property type="molecule type" value="Genomic_DNA"/>
</dbReference>
<dbReference type="GO" id="GO:0015386">
    <property type="term" value="F:potassium:proton antiporter activity"/>
    <property type="evidence" value="ECO:0007669"/>
    <property type="project" value="TreeGrafter"/>
</dbReference>
<dbReference type="GO" id="GO:0005886">
    <property type="term" value="C:plasma membrane"/>
    <property type="evidence" value="ECO:0007669"/>
    <property type="project" value="TreeGrafter"/>
</dbReference>
<dbReference type="InterPro" id="IPR004837">
    <property type="entry name" value="NaCa_Exmemb"/>
</dbReference>
<evidence type="ECO:0000259" key="6">
    <source>
        <dbReference type="Pfam" id="PF01699"/>
    </source>
</evidence>
<reference evidence="7" key="1">
    <citation type="submission" date="2023-07" db="EMBL/GenBank/DDBJ databases">
        <title>Genomic Encyclopedia of Type Strains, Phase IV (KMG-IV): sequencing the most valuable type-strain genomes for metagenomic binning, comparative biology and taxonomic classification.</title>
        <authorList>
            <person name="Goeker M."/>
        </authorList>
    </citation>
    <scope>NUCLEOTIDE SEQUENCE</scope>
    <source>
        <strain evidence="7">DSM 21202</strain>
    </source>
</reference>
<comment type="subcellular location">
    <subcellularLocation>
        <location evidence="1">Membrane</location>
        <topology evidence="1">Multi-pass membrane protein</topology>
    </subcellularLocation>
</comment>
<proteinExistence type="predicted"/>
<dbReference type="GO" id="GO:0015385">
    <property type="term" value="F:sodium:proton antiporter activity"/>
    <property type="evidence" value="ECO:0007669"/>
    <property type="project" value="TreeGrafter"/>
</dbReference>
<feature type="transmembrane region" description="Helical" evidence="5">
    <location>
        <begin position="330"/>
        <end position="353"/>
    </location>
</feature>
<dbReference type="PANTHER" id="PTHR37958">
    <property type="entry name" value="SODIUM-POTASSIUM/PROTON ANTIPORTER CHAA"/>
    <property type="match status" value="1"/>
</dbReference>
<feature type="transmembrane region" description="Helical" evidence="5">
    <location>
        <begin position="147"/>
        <end position="167"/>
    </location>
</feature>
<organism evidence="7 8">
    <name type="scientific">Amorphus orientalis</name>
    <dbReference type="NCBI Taxonomy" id="649198"/>
    <lineage>
        <taxon>Bacteria</taxon>
        <taxon>Pseudomonadati</taxon>
        <taxon>Pseudomonadota</taxon>
        <taxon>Alphaproteobacteria</taxon>
        <taxon>Hyphomicrobiales</taxon>
        <taxon>Amorphaceae</taxon>
        <taxon>Amorphus</taxon>
    </lineage>
</organism>
<feature type="transmembrane region" description="Helical" evidence="5">
    <location>
        <begin position="79"/>
        <end position="102"/>
    </location>
</feature>
<dbReference type="Proteomes" id="UP001229244">
    <property type="component" value="Unassembled WGS sequence"/>
</dbReference>
<feature type="domain" description="Sodium/calcium exchanger membrane region" evidence="6">
    <location>
        <begin position="237"/>
        <end position="378"/>
    </location>
</feature>
<evidence type="ECO:0000313" key="8">
    <source>
        <dbReference type="Proteomes" id="UP001229244"/>
    </source>
</evidence>
<gene>
    <name evidence="7" type="ORF">J2S73_000467</name>
</gene>
<feature type="transmembrane region" description="Helical" evidence="5">
    <location>
        <begin position="20"/>
        <end position="38"/>
    </location>
</feature>
<feature type="transmembrane region" description="Helical" evidence="5">
    <location>
        <begin position="44"/>
        <end position="67"/>
    </location>
</feature>
<evidence type="ECO:0000256" key="3">
    <source>
        <dbReference type="ARBA" id="ARBA00022989"/>
    </source>
</evidence>
<evidence type="ECO:0000256" key="1">
    <source>
        <dbReference type="ARBA" id="ARBA00004141"/>
    </source>
</evidence>
<sequence>MEATKSESWLSLARKEGPFFAGAVTMVLFLLYGKGWLADLSNPWISGLIFVWVFAAMLWGAFGVVRHADCLADLLGEPYGTLILTVAVITIEVALISAVMLAGENNPTLARDTMLAVIMIVLNLMIGLALLIGGGRHGEQEFNLQGARAYLGVLLPLATMSMILPRFTQSTADATLTPFQEVMFATFTILLYATFLAIQTVRHRSFFMEPADLRQTETGEEENHGHGHPTVSTPYHAIMLILTLVPIVILSKKLAVLVEFGIESLGAPAALGGILVAILVLAPEGLAALEAAGKNRLQRSVNICLGSALATISLTVPAVMVISLVTAEDIILGVGPAEMALLILTLGMSMLTFGGVKTNMLQGAAHLVVFLAYLVLVFNP</sequence>
<name>A0AAE3VL54_9HYPH</name>
<feature type="transmembrane region" description="Helical" evidence="5">
    <location>
        <begin position="301"/>
        <end position="324"/>
    </location>
</feature>